<dbReference type="InterPro" id="IPR027417">
    <property type="entry name" value="P-loop_NTPase"/>
</dbReference>
<dbReference type="RefSeq" id="WP_194574388.1">
    <property type="nucleotide sequence ID" value="NZ_RDOM01001056.1"/>
</dbReference>
<feature type="domain" description="Endonuclease GajA/Old nuclease/RecF-like AAA" evidence="1">
    <location>
        <begin position="8"/>
        <end position="51"/>
    </location>
</feature>
<reference evidence="2 3" key="1">
    <citation type="journal article" date="2021" name="PeerJ">
        <title>Analysis of 44 Vibrio anguillarum genomes reveals high genetic diversity.</title>
        <authorList>
            <person name="Hansen M.J."/>
            <person name="Dalsgaard I."/>
        </authorList>
    </citation>
    <scope>NUCLEOTIDE SEQUENCE [LARGE SCALE GENOMIC DNA]</scope>
    <source>
        <strain evidence="2 3">17-16730-2A</strain>
    </source>
</reference>
<organism evidence="2 3">
    <name type="scientific">Vibrio anguillarum</name>
    <name type="common">Listonella anguillarum</name>
    <dbReference type="NCBI Taxonomy" id="55601"/>
    <lineage>
        <taxon>Bacteria</taxon>
        <taxon>Pseudomonadati</taxon>
        <taxon>Pseudomonadota</taxon>
        <taxon>Gammaproteobacteria</taxon>
        <taxon>Vibrionales</taxon>
        <taxon>Vibrionaceae</taxon>
        <taxon>Vibrio</taxon>
    </lineage>
</organism>
<evidence type="ECO:0000259" key="1">
    <source>
        <dbReference type="Pfam" id="PF13175"/>
    </source>
</evidence>
<dbReference type="InterPro" id="IPR041685">
    <property type="entry name" value="AAA_GajA/Old/RecF-like"/>
</dbReference>
<evidence type="ECO:0000313" key="3">
    <source>
        <dbReference type="Proteomes" id="UP000722957"/>
    </source>
</evidence>
<proteinExistence type="predicted"/>
<gene>
    <name evidence="2" type="ORF">EAY07_25465</name>
</gene>
<dbReference type="InterPro" id="IPR051396">
    <property type="entry name" value="Bact_Antivir_Def_Nuclease"/>
</dbReference>
<dbReference type="Proteomes" id="UP000722957">
    <property type="component" value="Unassembled WGS sequence"/>
</dbReference>
<dbReference type="AlphaFoldDB" id="A0ABD4KV81"/>
<feature type="non-terminal residue" evidence="2">
    <location>
        <position position="64"/>
    </location>
</feature>
<sequence length="64" mass="7038">MAVPRPRLRKLTIKNFRCIGSTPVEIELDEIVVLVGPNNVGKSSILRAYEVAMEEASKTGLLTI</sequence>
<protein>
    <submittedName>
        <fullName evidence="2">DUF2813 domain-containing protein</fullName>
    </submittedName>
</protein>
<dbReference type="Gene3D" id="3.40.50.300">
    <property type="entry name" value="P-loop containing nucleotide triphosphate hydrolases"/>
    <property type="match status" value="1"/>
</dbReference>
<accession>A0ABD4KV81</accession>
<name>A0ABD4KV81_VIBAN</name>
<dbReference type="Pfam" id="PF13175">
    <property type="entry name" value="AAA_15"/>
    <property type="match status" value="1"/>
</dbReference>
<comment type="caution">
    <text evidence="2">The sequence shown here is derived from an EMBL/GenBank/DDBJ whole genome shotgun (WGS) entry which is preliminary data.</text>
</comment>
<dbReference type="PANTHER" id="PTHR43581:SF2">
    <property type="entry name" value="EXCINUCLEASE ATPASE SUBUNIT"/>
    <property type="match status" value="1"/>
</dbReference>
<dbReference type="PANTHER" id="PTHR43581">
    <property type="entry name" value="ATP/GTP PHOSPHATASE"/>
    <property type="match status" value="1"/>
</dbReference>
<dbReference type="EMBL" id="RDOM01001056">
    <property type="protein sequence ID" value="MBF4275294.1"/>
    <property type="molecule type" value="Genomic_DNA"/>
</dbReference>
<dbReference type="SUPFAM" id="SSF52540">
    <property type="entry name" value="P-loop containing nucleoside triphosphate hydrolases"/>
    <property type="match status" value="1"/>
</dbReference>
<evidence type="ECO:0000313" key="2">
    <source>
        <dbReference type="EMBL" id="MBF4275294.1"/>
    </source>
</evidence>